<feature type="compositionally biased region" description="Polar residues" evidence="1">
    <location>
        <begin position="117"/>
        <end position="132"/>
    </location>
</feature>
<dbReference type="Proteomes" id="UP001516400">
    <property type="component" value="Unassembled WGS sequence"/>
</dbReference>
<feature type="region of interest" description="Disordered" evidence="1">
    <location>
        <begin position="105"/>
        <end position="145"/>
    </location>
</feature>
<dbReference type="PROSITE" id="PS50177">
    <property type="entry name" value="NTF2_DOMAIN"/>
    <property type="match status" value="1"/>
</dbReference>
<dbReference type="InterPro" id="IPR026698">
    <property type="entry name" value="UPF_C3orf38"/>
</dbReference>
<proteinExistence type="predicted"/>
<dbReference type="PANTHER" id="PTHR21084:SF1">
    <property type="entry name" value="DENSE INCISORS"/>
    <property type="match status" value="1"/>
</dbReference>
<dbReference type="EMBL" id="JABFTP020000165">
    <property type="protein sequence ID" value="KAL3285368.1"/>
    <property type="molecule type" value="Genomic_DNA"/>
</dbReference>
<dbReference type="AlphaFoldDB" id="A0ABD2P3R4"/>
<dbReference type="InterPro" id="IPR032710">
    <property type="entry name" value="NTF2-like_dom_sf"/>
</dbReference>
<feature type="compositionally biased region" description="Basic and acidic residues" evidence="1">
    <location>
        <begin position="134"/>
        <end position="145"/>
    </location>
</feature>
<protein>
    <recommendedName>
        <fullName evidence="2">NTF2 domain-containing protein</fullName>
    </recommendedName>
</protein>
<evidence type="ECO:0000313" key="4">
    <source>
        <dbReference type="Proteomes" id="UP001516400"/>
    </source>
</evidence>
<sequence length="321" mass="36244">MANQLVSNYAVQIEELLQQLSDEEVVSLANTITGGLLKNKVNTRQDAIKAVISYSEDLSSIFRRKIFTRERLLTYLYEKNVSVKFPITKPEIVKNIMILWKNEDDGESTDNDEETTGTDLASNGIPSPNNDDLQTERNVHEGSETLRSNNEIDRVASNSTVHNNITALAEQFSQWFYELLNENHLSSEHFFPDVSLNLSTVSNGEENSNSVEKNPEDVTNCLLNTKMQYDLFFNPNLSKEGVRGQMDPHGLVMVIVCGTLHSKSVCVGVFEQMFALARDPFAENNWKIKRTDLRLRSSSNVITPPTLSIYEDTSTDIVIKE</sequence>
<accession>A0ABD2P3R4</accession>
<keyword evidence="4" id="KW-1185">Reference proteome</keyword>
<dbReference type="InterPro" id="IPR018222">
    <property type="entry name" value="Nuclear_transport_factor_2_euk"/>
</dbReference>
<reference evidence="3 4" key="1">
    <citation type="journal article" date="2021" name="BMC Biol.">
        <title>Horizontally acquired antibacterial genes associated with adaptive radiation of ladybird beetles.</title>
        <authorList>
            <person name="Li H.S."/>
            <person name="Tang X.F."/>
            <person name="Huang Y.H."/>
            <person name="Xu Z.Y."/>
            <person name="Chen M.L."/>
            <person name="Du X.Y."/>
            <person name="Qiu B.Y."/>
            <person name="Chen P.T."/>
            <person name="Zhang W."/>
            <person name="Slipinski A."/>
            <person name="Escalona H.E."/>
            <person name="Waterhouse R.M."/>
            <person name="Zwick A."/>
            <person name="Pang H."/>
        </authorList>
    </citation>
    <scope>NUCLEOTIDE SEQUENCE [LARGE SCALE GENOMIC DNA]</scope>
    <source>
        <strain evidence="3">SYSU2018</strain>
    </source>
</reference>
<dbReference type="SUPFAM" id="SSF54427">
    <property type="entry name" value="NTF2-like"/>
    <property type="match status" value="1"/>
</dbReference>
<feature type="compositionally biased region" description="Acidic residues" evidence="1">
    <location>
        <begin position="105"/>
        <end position="116"/>
    </location>
</feature>
<dbReference type="PANTHER" id="PTHR21084">
    <property type="entry name" value="DENSE INCISORS"/>
    <property type="match status" value="1"/>
</dbReference>
<dbReference type="Gene3D" id="3.10.450.50">
    <property type="match status" value="1"/>
</dbReference>
<evidence type="ECO:0000256" key="1">
    <source>
        <dbReference type="SAM" id="MobiDB-lite"/>
    </source>
</evidence>
<name>A0ABD2P3R4_9CUCU</name>
<gene>
    <name evidence="3" type="ORF">HHI36_019476</name>
</gene>
<feature type="domain" description="NTF2" evidence="2">
    <location>
        <begin position="168"/>
        <end position="295"/>
    </location>
</feature>
<organism evidence="3 4">
    <name type="scientific">Cryptolaemus montrouzieri</name>
    <dbReference type="NCBI Taxonomy" id="559131"/>
    <lineage>
        <taxon>Eukaryota</taxon>
        <taxon>Metazoa</taxon>
        <taxon>Ecdysozoa</taxon>
        <taxon>Arthropoda</taxon>
        <taxon>Hexapoda</taxon>
        <taxon>Insecta</taxon>
        <taxon>Pterygota</taxon>
        <taxon>Neoptera</taxon>
        <taxon>Endopterygota</taxon>
        <taxon>Coleoptera</taxon>
        <taxon>Polyphaga</taxon>
        <taxon>Cucujiformia</taxon>
        <taxon>Coccinelloidea</taxon>
        <taxon>Coccinellidae</taxon>
        <taxon>Scymninae</taxon>
        <taxon>Scymnini</taxon>
        <taxon>Cryptolaemus</taxon>
    </lineage>
</organism>
<comment type="caution">
    <text evidence="3">The sequence shown here is derived from an EMBL/GenBank/DDBJ whole genome shotgun (WGS) entry which is preliminary data.</text>
</comment>
<dbReference type="Pfam" id="PF15008">
    <property type="entry name" value="DUF4518"/>
    <property type="match status" value="1"/>
</dbReference>
<evidence type="ECO:0000259" key="2">
    <source>
        <dbReference type="PROSITE" id="PS50177"/>
    </source>
</evidence>
<evidence type="ECO:0000313" key="3">
    <source>
        <dbReference type="EMBL" id="KAL3285368.1"/>
    </source>
</evidence>